<protein>
    <recommendedName>
        <fullName evidence="4">PPPDE domain-containing protein</fullName>
    </recommendedName>
</protein>
<feature type="region of interest" description="Disordered" evidence="1">
    <location>
        <begin position="167"/>
        <end position="186"/>
    </location>
</feature>
<evidence type="ECO:0008006" key="4">
    <source>
        <dbReference type="Google" id="ProtNLM"/>
    </source>
</evidence>
<feature type="compositionally biased region" description="Polar residues" evidence="1">
    <location>
        <begin position="87"/>
        <end position="96"/>
    </location>
</feature>
<dbReference type="VEuPathDB" id="FungiDB:BO71DRAFT_473667"/>
<feature type="region of interest" description="Disordered" evidence="1">
    <location>
        <begin position="83"/>
        <end position="106"/>
    </location>
</feature>
<feature type="region of interest" description="Disordered" evidence="1">
    <location>
        <begin position="1"/>
        <end position="66"/>
    </location>
</feature>
<feature type="compositionally biased region" description="Basic and acidic residues" evidence="1">
    <location>
        <begin position="49"/>
        <end position="58"/>
    </location>
</feature>
<sequence length="324" mass="36505">MSDRVSIRASSEDDCSIEVSSERAYSDDSSSDDSWSDDSSTDGISSEHISSDRGKHQDNGLLSSESPKSVAETIIPLFFSEGKSQKSRQFQQNNLSGRLPPQAPPPIDWSSCKNSALPSLMSQLKFTTHYAVCVIDAEIWDNESWTLRQKFLSATFWDHPGKNMLGSLRSKTSGTDRQRRELSNEGTSWSDSMIAEIVSGDEIGVTGMSDEAISKGIALVYTNLLKGWRYMSVFWNCHDFAIRLGHLIILPSLETTIFLRNLIALLRQAYIHEIDWRTAAMNLRLVSGLLWQEFLYSALESGWRIEKVGQKLVTCANWKSDFRR</sequence>
<evidence type="ECO:0000313" key="2">
    <source>
        <dbReference type="EMBL" id="PYH95592.1"/>
    </source>
</evidence>
<dbReference type="OrthoDB" id="4489302at2759"/>
<keyword evidence="3" id="KW-1185">Reference proteome</keyword>
<proteinExistence type="predicted"/>
<reference evidence="2 3" key="1">
    <citation type="submission" date="2018-02" db="EMBL/GenBank/DDBJ databases">
        <title>The genomes of Aspergillus section Nigri reveals drivers in fungal speciation.</title>
        <authorList>
            <consortium name="DOE Joint Genome Institute"/>
            <person name="Vesth T.C."/>
            <person name="Nybo J."/>
            <person name="Theobald S."/>
            <person name="Brandl J."/>
            <person name="Frisvad J.C."/>
            <person name="Nielsen K.F."/>
            <person name="Lyhne E.K."/>
            <person name="Kogle M.E."/>
            <person name="Kuo A."/>
            <person name="Riley R."/>
            <person name="Clum A."/>
            <person name="Nolan M."/>
            <person name="Lipzen A."/>
            <person name="Salamov A."/>
            <person name="Henrissat B."/>
            <person name="Wiebenga A."/>
            <person name="De vries R.P."/>
            <person name="Grigoriev I.V."/>
            <person name="Mortensen U.H."/>
            <person name="Andersen M.R."/>
            <person name="Baker S.E."/>
        </authorList>
    </citation>
    <scope>NUCLEOTIDE SEQUENCE [LARGE SCALE GENOMIC DNA]</scope>
    <source>
        <strain evidence="2 3">CBS 707.79</strain>
    </source>
</reference>
<dbReference type="STRING" id="1448320.A0A319EVU3"/>
<evidence type="ECO:0000256" key="1">
    <source>
        <dbReference type="SAM" id="MobiDB-lite"/>
    </source>
</evidence>
<accession>A0A319EVU3</accession>
<dbReference type="AlphaFoldDB" id="A0A319EVU3"/>
<feature type="compositionally biased region" description="Basic and acidic residues" evidence="1">
    <location>
        <begin position="174"/>
        <end position="183"/>
    </location>
</feature>
<dbReference type="EMBL" id="KZ825850">
    <property type="protein sequence ID" value="PYH95592.1"/>
    <property type="molecule type" value="Genomic_DNA"/>
</dbReference>
<organism evidence="2 3">
    <name type="scientific">Aspergillus ellipticus CBS 707.79</name>
    <dbReference type="NCBI Taxonomy" id="1448320"/>
    <lineage>
        <taxon>Eukaryota</taxon>
        <taxon>Fungi</taxon>
        <taxon>Dikarya</taxon>
        <taxon>Ascomycota</taxon>
        <taxon>Pezizomycotina</taxon>
        <taxon>Eurotiomycetes</taxon>
        <taxon>Eurotiomycetidae</taxon>
        <taxon>Eurotiales</taxon>
        <taxon>Aspergillaceae</taxon>
        <taxon>Aspergillus</taxon>
        <taxon>Aspergillus subgen. Circumdati</taxon>
    </lineage>
</organism>
<name>A0A319EVU3_9EURO</name>
<evidence type="ECO:0000313" key="3">
    <source>
        <dbReference type="Proteomes" id="UP000247810"/>
    </source>
</evidence>
<gene>
    <name evidence="2" type="ORF">BO71DRAFT_473667</name>
</gene>
<feature type="compositionally biased region" description="Acidic residues" evidence="1">
    <location>
        <begin position="29"/>
        <end position="40"/>
    </location>
</feature>
<dbReference type="Proteomes" id="UP000247810">
    <property type="component" value="Unassembled WGS sequence"/>
</dbReference>